<dbReference type="Proteomes" id="UP000256977">
    <property type="component" value="Unassembled WGS sequence"/>
</dbReference>
<gene>
    <name evidence="1" type="ORF">DFP98_101237</name>
</gene>
<proteinExistence type="predicted"/>
<evidence type="ECO:0008006" key="3">
    <source>
        <dbReference type="Google" id="ProtNLM"/>
    </source>
</evidence>
<protein>
    <recommendedName>
        <fullName evidence="3">Neutral/alkaline ceramidase-like enzyme</fullName>
    </recommendedName>
</protein>
<dbReference type="AlphaFoldDB" id="A0A3D9KS69"/>
<reference evidence="1 2" key="1">
    <citation type="submission" date="2018-07" db="EMBL/GenBank/DDBJ databases">
        <title>Genomic Encyclopedia of Type Strains, Phase III (KMG-III): the genomes of soil and plant-associated and newly described type strains.</title>
        <authorList>
            <person name="Whitman W."/>
        </authorList>
    </citation>
    <scope>NUCLEOTIDE SEQUENCE [LARGE SCALE GENOMIC DNA]</scope>
    <source>
        <strain evidence="1 2">CECT 7287</strain>
    </source>
</reference>
<dbReference type="RefSeq" id="WP_116058719.1">
    <property type="nucleotide sequence ID" value="NZ_QRDZ01000001.1"/>
</dbReference>
<keyword evidence="2" id="KW-1185">Reference proteome</keyword>
<comment type="caution">
    <text evidence="1">The sequence shown here is derived from an EMBL/GenBank/DDBJ whole genome shotgun (WGS) entry which is preliminary data.</text>
</comment>
<accession>A0A3D9KS69</accession>
<name>A0A3D9KS69_9BACL</name>
<sequence>MKIGWGRKEITPPEPAALAGQFYERIARETRDPLMATALALEGADGEQAVLVSCDLIAIEKHVQIGVRERVRQIVPELDPSAILLNATHTHTAPYTYSESLWIPLFWTRQPPEAMTPETYASFAIGRIAEAVAEAWTSRSAGAISRGEGHAALGYNRRVLYDDGTASMYGKLDATHFYGFEGPEDHRVDMLFTWDRSGELTGVVVNAACPAQINEGDRRVSADYFGEVRLLIRDRWQRDVHVLGIIGAAGDQAPFDLIRRRYSQLSVDDELRSAARKLVGTMEDAFEQARLGREDTPVFRHKIREVELPLRMVPKVEAEYALEEWEKFCKRCESEEEPSAYFQSLGFERQNELLQAWSVQNRYKQLQRMKFFRFEMHTLRIGEATLVTNPFELFTAYGLQLRARSAAKMTLVSQLTCDSGGYLPTAEAVVSGGYSTQLFNGLVGPEGGRLLVEYTLQSIQELWDRPEGDGQ</sequence>
<evidence type="ECO:0000313" key="1">
    <source>
        <dbReference type="EMBL" id="RED89262.1"/>
    </source>
</evidence>
<organism evidence="1 2">
    <name type="scientific">Cohnella phaseoli</name>
    <dbReference type="NCBI Taxonomy" id="456490"/>
    <lineage>
        <taxon>Bacteria</taxon>
        <taxon>Bacillati</taxon>
        <taxon>Bacillota</taxon>
        <taxon>Bacilli</taxon>
        <taxon>Bacillales</taxon>
        <taxon>Paenibacillaceae</taxon>
        <taxon>Cohnella</taxon>
    </lineage>
</organism>
<dbReference type="EMBL" id="QRDZ01000001">
    <property type="protein sequence ID" value="RED89262.1"/>
    <property type="molecule type" value="Genomic_DNA"/>
</dbReference>
<evidence type="ECO:0000313" key="2">
    <source>
        <dbReference type="Proteomes" id="UP000256977"/>
    </source>
</evidence>
<dbReference type="OrthoDB" id="2563594at2"/>